<dbReference type="GO" id="GO:0016020">
    <property type="term" value="C:membrane"/>
    <property type="evidence" value="ECO:0007669"/>
    <property type="project" value="TreeGrafter"/>
</dbReference>
<evidence type="ECO:0000256" key="1">
    <source>
        <dbReference type="ARBA" id="ARBA00022801"/>
    </source>
</evidence>
<dbReference type="InterPro" id="IPR050266">
    <property type="entry name" value="AB_hydrolase_sf"/>
</dbReference>
<dbReference type="Pfam" id="PF00561">
    <property type="entry name" value="Abhydrolase_1"/>
    <property type="match status" value="1"/>
</dbReference>
<accession>A0A1H3XVJ4</accession>
<keyword evidence="1" id="KW-0378">Hydrolase</keyword>
<feature type="domain" description="AB hydrolase-1" evidence="2">
    <location>
        <begin position="14"/>
        <end position="244"/>
    </location>
</feature>
<evidence type="ECO:0000313" key="3">
    <source>
        <dbReference type="EMBL" id="SEA02644.1"/>
    </source>
</evidence>
<dbReference type="PRINTS" id="PR00412">
    <property type="entry name" value="EPOXHYDRLASE"/>
</dbReference>
<sequence>MARLPTYITLGAGPTVLMLHDADGGHLTFAPQVERLATAGYRAVAWDMPGYGHSAPIEPYTFKGLAQSCLALVAALQCGPVTLVGHGLGAMVAAEVALRQPALVRRLVLCSGGPGLDAEAVQRWVSPRLQALEAVDGGQSMERLAQALVPRFIGSGALPEGVRLAGHALSQVYPATYRRALQLLASFDRDATAFMRLAMPTLLLGGAMDPCTPPAALQALAHVLPDARHQSLAHVGHWPQLEDPDGFDAALLDFLAEQRRLH</sequence>
<proteinExistence type="predicted"/>
<gene>
    <name evidence="3" type="ORF">SAMN05421875_104123</name>
</gene>
<dbReference type="InterPro" id="IPR000073">
    <property type="entry name" value="AB_hydrolase_1"/>
</dbReference>
<dbReference type="Gene3D" id="3.40.50.1820">
    <property type="entry name" value="alpha/beta hydrolase"/>
    <property type="match status" value="1"/>
</dbReference>
<dbReference type="InterPro" id="IPR029058">
    <property type="entry name" value="AB_hydrolase_fold"/>
</dbReference>
<dbReference type="RefSeq" id="WP_092697327.1">
    <property type="nucleotide sequence ID" value="NZ_CAXIQL010000017.1"/>
</dbReference>
<dbReference type="InterPro" id="IPR000639">
    <property type="entry name" value="Epox_hydrolase-like"/>
</dbReference>
<dbReference type="SUPFAM" id="SSF53474">
    <property type="entry name" value="alpha/beta-Hydrolases"/>
    <property type="match status" value="1"/>
</dbReference>
<dbReference type="GeneID" id="34233474"/>
<dbReference type="GO" id="GO:0016787">
    <property type="term" value="F:hydrolase activity"/>
    <property type="evidence" value="ECO:0007669"/>
    <property type="project" value="UniProtKB-KW"/>
</dbReference>
<dbReference type="PRINTS" id="PR00111">
    <property type="entry name" value="ABHYDROLASE"/>
</dbReference>
<dbReference type="PANTHER" id="PTHR43798:SF31">
    <property type="entry name" value="AB HYDROLASE SUPERFAMILY PROTEIN YCLE"/>
    <property type="match status" value="1"/>
</dbReference>
<keyword evidence="4" id="KW-1185">Reference proteome</keyword>
<dbReference type="Proteomes" id="UP000199002">
    <property type="component" value="Unassembled WGS sequence"/>
</dbReference>
<protein>
    <submittedName>
        <fullName evidence="3">Pimeloyl-ACP methyl ester carboxylesterase</fullName>
    </submittedName>
</protein>
<evidence type="ECO:0000313" key="4">
    <source>
        <dbReference type="Proteomes" id="UP000199002"/>
    </source>
</evidence>
<evidence type="ECO:0000259" key="2">
    <source>
        <dbReference type="Pfam" id="PF00561"/>
    </source>
</evidence>
<dbReference type="STRING" id="592050.SAMN05421875_104123"/>
<dbReference type="PANTHER" id="PTHR43798">
    <property type="entry name" value="MONOACYLGLYCEROL LIPASE"/>
    <property type="match status" value="1"/>
</dbReference>
<dbReference type="EMBL" id="FNQJ01000004">
    <property type="protein sequence ID" value="SEA02644.1"/>
    <property type="molecule type" value="Genomic_DNA"/>
</dbReference>
<organism evidence="3 4">
    <name type="scientific">Acidovorax soli</name>
    <dbReference type="NCBI Taxonomy" id="592050"/>
    <lineage>
        <taxon>Bacteria</taxon>
        <taxon>Pseudomonadati</taxon>
        <taxon>Pseudomonadota</taxon>
        <taxon>Betaproteobacteria</taxon>
        <taxon>Burkholderiales</taxon>
        <taxon>Comamonadaceae</taxon>
        <taxon>Acidovorax</taxon>
    </lineage>
</organism>
<reference evidence="4" key="1">
    <citation type="submission" date="2016-10" db="EMBL/GenBank/DDBJ databases">
        <authorList>
            <person name="Varghese N."/>
            <person name="Submissions S."/>
        </authorList>
    </citation>
    <scope>NUCLEOTIDE SEQUENCE [LARGE SCALE GENOMIC DNA]</scope>
    <source>
        <strain evidence="4">DSM 25157</strain>
    </source>
</reference>
<name>A0A1H3XVJ4_9BURK</name>
<dbReference type="AlphaFoldDB" id="A0A1H3XVJ4"/>